<protein>
    <submittedName>
        <fullName evidence="1">Alpha/beta hydrolase</fullName>
    </submittedName>
</protein>
<dbReference type="InterPro" id="IPR052897">
    <property type="entry name" value="Sec-Metab_Biosynth_Hydrolase"/>
</dbReference>
<organism evidence="1 2">
    <name type="scientific">Streptomyces xanthii</name>
    <dbReference type="NCBI Taxonomy" id="2768069"/>
    <lineage>
        <taxon>Bacteria</taxon>
        <taxon>Bacillati</taxon>
        <taxon>Actinomycetota</taxon>
        <taxon>Actinomycetes</taxon>
        <taxon>Kitasatosporales</taxon>
        <taxon>Streptomycetaceae</taxon>
        <taxon>Streptomyces</taxon>
    </lineage>
</organism>
<name>A0A7H1B104_9ACTN</name>
<dbReference type="SUPFAM" id="SSF53474">
    <property type="entry name" value="alpha/beta-Hydrolases"/>
    <property type="match status" value="2"/>
</dbReference>
<dbReference type="KEGG" id="sxn:IAG42_01460"/>
<accession>A0A7H1B104</accession>
<dbReference type="PANTHER" id="PTHR37017">
    <property type="entry name" value="AB HYDROLASE-1 DOMAIN-CONTAINING PROTEIN-RELATED"/>
    <property type="match status" value="1"/>
</dbReference>
<dbReference type="EMBL" id="CP061281">
    <property type="protein sequence ID" value="QNS02409.1"/>
    <property type="molecule type" value="Genomic_DNA"/>
</dbReference>
<dbReference type="Gene3D" id="3.40.50.1820">
    <property type="entry name" value="alpha/beta hydrolase"/>
    <property type="match status" value="2"/>
</dbReference>
<sequence length="523" mass="54812">MSVFIVVPGFFTDAGAWAESARRLTEARPGDEVRVVGLPGAEDAAGAGAVTLDAHIERVVAAVDAAGVPTERDLVLVGHDYGVFAVQGAADRRAERVARIVYIDSPIPADGTPALAAVPDQSLRASLFAQGAAQGGEAGDAVPVPAPEQWQYWGSVRDLSDAALERLTAAASPHPVATLTEPLKLTGAAAGIPTTGILCHYNGASIETVRMRIRFGDPMLVALARPDVTFFELPTGHWPMLTHPDLLARTLIAAAAGEGERLDAPPAESEAAAKAAESPGTFLLDVPPLPRERHGNLDLYLPEGSESADELPLPAVLFVHGGPVPKGVEPTPRDWPVLTGYARHAASLGVVGATVDHRLHDVTDYPVAAADLADAVRALREDPRVDGDRIALWFLSGSGPLTAEWLDGPPSWLRCLVACYPIMAPMPNWGVPAGRFRPAQVIGRAGALPIVVLRPELEQPAFADTVDQFLRSADAAEGSVVEVIGIPGARHGFEGLDHTGAARDAVRRAVTYVLDRLGAPGGA</sequence>
<keyword evidence="1" id="KW-0378">Hydrolase</keyword>
<dbReference type="GO" id="GO:0016787">
    <property type="term" value="F:hydrolase activity"/>
    <property type="evidence" value="ECO:0007669"/>
    <property type="project" value="UniProtKB-KW"/>
</dbReference>
<dbReference type="PANTHER" id="PTHR37017:SF11">
    <property type="entry name" value="ESTERASE_LIPASE_THIOESTERASE DOMAIN-CONTAINING PROTEIN"/>
    <property type="match status" value="1"/>
</dbReference>
<dbReference type="Proteomes" id="UP000516428">
    <property type="component" value="Chromosome"/>
</dbReference>
<reference evidence="1 2" key="1">
    <citation type="submission" date="2020-09" db="EMBL/GenBank/DDBJ databases">
        <title>A novel species.</title>
        <authorList>
            <person name="Gao J."/>
        </authorList>
    </citation>
    <scope>NUCLEOTIDE SEQUENCE [LARGE SCALE GENOMIC DNA]</scope>
    <source>
        <strain evidence="1 2">CRXT-Y-14</strain>
    </source>
</reference>
<gene>
    <name evidence="1" type="ORF">IAG42_01460</name>
</gene>
<evidence type="ECO:0000313" key="2">
    <source>
        <dbReference type="Proteomes" id="UP000516428"/>
    </source>
</evidence>
<evidence type="ECO:0000313" key="1">
    <source>
        <dbReference type="EMBL" id="QNS02409.1"/>
    </source>
</evidence>
<dbReference type="InterPro" id="IPR029058">
    <property type="entry name" value="AB_hydrolase_fold"/>
</dbReference>
<keyword evidence="2" id="KW-1185">Reference proteome</keyword>
<proteinExistence type="predicted"/>
<dbReference type="RefSeq" id="WP_188335164.1">
    <property type="nucleotide sequence ID" value="NZ_CP061281.1"/>
</dbReference>
<dbReference type="AlphaFoldDB" id="A0A7H1B104"/>